<dbReference type="SUPFAM" id="SSF46785">
    <property type="entry name" value="Winged helix' DNA-binding domain"/>
    <property type="match status" value="1"/>
</dbReference>
<gene>
    <name evidence="5" type="ORF">B4915_01935</name>
</gene>
<dbReference type="InterPro" id="IPR036390">
    <property type="entry name" value="WH_DNA-bd_sf"/>
</dbReference>
<evidence type="ECO:0000256" key="1">
    <source>
        <dbReference type="ARBA" id="ARBA00023015"/>
    </source>
</evidence>
<keyword evidence="6" id="KW-1185">Reference proteome</keyword>
<dbReference type="Gene3D" id="1.10.10.10">
    <property type="entry name" value="Winged helix-like DNA-binding domain superfamily/Winged helix DNA-binding domain"/>
    <property type="match status" value="1"/>
</dbReference>
<sequence length="148" mass="16756">MTQRDDIDDHILAELTANARISLVALSERVRLSRNAVRQRIERMERDGVIQGYTMVRGRKTVRDRVSAVLFVYRADRMRGAEVLAQLAKVPEVVRCDILTGEFDLLVRIDAQTVDRVQEIWETVSRIPGVVNTVTSFSLSTVIDRGSS</sequence>
<dbReference type="OrthoDB" id="166264at2"/>
<dbReference type="GO" id="GO:0043200">
    <property type="term" value="P:response to amino acid"/>
    <property type="evidence" value="ECO:0007669"/>
    <property type="project" value="TreeGrafter"/>
</dbReference>
<dbReference type="InterPro" id="IPR019887">
    <property type="entry name" value="Tscrpt_reg_AsnC/Lrp_C"/>
</dbReference>
<keyword evidence="1" id="KW-0805">Transcription regulation</keyword>
<feature type="domain" description="HTH asnC-type" evidence="4">
    <location>
        <begin position="1"/>
        <end position="66"/>
    </location>
</feature>
<dbReference type="PANTHER" id="PTHR30154:SF34">
    <property type="entry name" value="TRANSCRIPTIONAL REGULATOR AZLB"/>
    <property type="match status" value="1"/>
</dbReference>
<dbReference type="Pfam" id="PF13412">
    <property type="entry name" value="HTH_24"/>
    <property type="match status" value="1"/>
</dbReference>
<dbReference type="PANTHER" id="PTHR30154">
    <property type="entry name" value="LEUCINE-RESPONSIVE REGULATORY PROTEIN"/>
    <property type="match status" value="1"/>
</dbReference>
<dbReference type="GO" id="GO:0043565">
    <property type="term" value="F:sequence-specific DNA binding"/>
    <property type="evidence" value="ECO:0007669"/>
    <property type="project" value="InterPro"/>
</dbReference>
<dbReference type="Pfam" id="PF01037">
    <property type="entry name" value="AsnC_trans_reg"/>
    <property type="match status" value="1"/>
</dbReference>
<evidence type="ECO:0000259" key="4">
    <source>
        <dbReference type="PROSITE" id="PS50956"/>
    </source>
</evidence>
<keyword evidence="2" id="KW-0238">DNA-binding</keyword>
<dbReference type="RefSeq" id="WP_105804154.1">
    <property type="nucleotide sequence ID" value="NZ_MWZD01000012.1"/>
</dbReference>
<evidence type="ECO:0000313" key="6">
    <source>
        <dbReference type="Proteomes" id="UP000238650"/>
    </source>
</evidence>
<name>A0A2S9QS81_9MICO</name>
<organism evidence="5 6">
    <name type="scientific">Leucobacter massiliensis</name>
    <dbReference type="NCBI Taxonomy" id="1686285"/>
    <lineage>
        <taxon>Bacteria</taxon>
        <taxon>Bacillati</taxon>
        <taxon>Actinomycetota</taxon>
        <taxon>Actinomycetes</taxon>
        <taxon>Micrococcales</taxon>
        <taxon>Microbacteriaceae</taxon>
        <taxon>Leucobacter</taxon>
    </lineage>
</organism>
<dbReference type="Gene3D" id="3.30.70.920">
    <property type="match status" value="1"/>
</dbReference>
<reference evidence="5 6" key="1">
    <citation type="journal article" date="2017" name="New Microbes New Infect">
        <title>Genome sequence of 'Leucobacter massiliensis' sp. nov. isolated from human pharynx after travel to the 2014 Hajj.</title>
        <authorList>
            <person name="Leangapichart T."/>
            <person name="Gautret P."/>
            <person name="Nguyen T.T."/>
            <person name="Armstrong N."/>
            <person name="Rolain J.M."/>
        </authorList>
    </citation>
    <scope>NUCLEOTIDE SEQUENCE [LARGE SCALE GENOMIC DNA]</scope>
    <source>
        <strain evidence="5 6">122RC15</strain>
    </source>
</reference>
<keyword evidence="3" id="KW-0804">Transcription</keyword>
<accession>A0A2S9QS81</accession>
<dbReference type="SUPFAM" id="SSF54909">
    <property type="entry name" value="Dimeric alpha+beta barrel"/>
    <property type="match status" value="1"/>
</dbReference>
<dbReference type="InterPro" id="IPR019888">
    <property type="entry name" value="Tscrpt_reg_AsnC-like"/>
</dbReference>
<dbReference type="InterPro" id="IPR036388">
    <property type="entry name" value="WH-like_DNA-bd_sf"/>
</dbReference>
<dbReference type="PROSITE" id="PS50956">
    <property type="entry name" value="HTH_ASNC_2"/>
    <property type="match status" value="1"/>
</dbReference>
<evidence type="ECO:0000256" key="2">
    <source>
        <dbReference type="ARBA" id="ARBA00023125"/>
    </source>
</evidence>
<dbReference type="SMART" id="SM00344">
    <property type="entry name" value="HTH_ASNC"/>
    <property type="match status" value="1"/>
</dbReference>
<evidence type="ECO:0000313" key="5">
    <source>
        <dbReference type="EMBL" id="PRI12451.1"/>
    </source>
</evidence>
<dbReference type="AlphaFoldDB" id="A0A2S9QS81"/>
<dbReference type="EMBL" id="MWZD01000012">
    <property type="protein sequence ID" value="PRI12451.1"/>
    <property type="molecule type" value="Genomic_DNA"/>
</dbReference>
<comment type="caution">
    <text evidence="5">The sequence shown here is derived from an EMBL/GenBank/DDBJ whole genome shotgun (WGS) entry which is preliminary data.</text>
</comment>
<dbReference type="Proteomes" id="UP000238650">
    <property type="component" value="Unassembled WGS sequence"/>
</dbReference>
<evidence type="ECO:0000256" key="3">
    <source>
        <dbReference type="ARBA" id="ARBA00023163"/>
    </source>
</evidence>
<dbReference type="GO" id="GO:0005829">
    <property type="term" value="C:cytosol"/>
    <property type="evidence" value="ECO:0007669"/>
    <property type="project" value="TreeGrafter"/>
</dbReference>
<dbReference type="InterPro" id="IPR000485">
    <property type="entry name" value="AsnC-type_HTH_dom"/>
</dbReference>
<dbReference type="PRINTS" id="PR00033">
    <property type="entry name" value="HTHASNC"/>
</dbReference>
<protein>
    <submittedName>
        <fullName evidence="5">AsnC family transcriptional regulator</fullName>
    </submittedName>
</protein>
<dbReference type="InterPro" id="IPR011008">
    <property type="entry name" value="Dimeric_a/b-barrel"/>
</dbReference>
<proteinExistence type="predicted"/>